<evidence type="ECO:0000256" key="3">
    <source>
        <dbReference type="ARBA" id="ARBA00023125"/>
    </source>
</evidence>
<dbReference type="PANTHER" id="PTHR30419:SF30">
    <property type="entry name" value="LYSR FAMILY TRANSCRIPTIONAL REGULATOR"/>
    <property type="match status" value="1"/>
</dbReference>
<evidence type="ECO:0000313" key="8">
    <source>
        <dbReference type="Proteomes" id="UP000199119"/>
    </source>
</evidence>
<dbReference type="CDD" id="cd05466">
    <property type="entry name" value="PBP2_LTTR_substrate"/>
    <property type="match status" value="1"/>
</dbReference>
<evidence type="ECO:0000256" key="1">
    <source>
        <dbReference type="ARBA" id="ARBA00009437"/>
    </source>
</evidence>
<evidence type="ECO:0000256" key="5">
    <source>
        <dbReference type="SAM" id="MobiDB-lite"/>
    </source>
</evidence>
<dbReference type="InterPro" id="IPR036388">
    <property type="entry name" value="WH-like_DNA-bd_sf"/>
</dbReference>
<dbReference type="STRING" id="1177982.SAMN04489711_106147"/>
<dbReference type="RefSeq" id="WP_059400381.1">
    <property type="nucleotide sequence ID" value="NZ_FONX01000006.1"/>
</dbReference>
<dbReference type="Gene3D" id="3.40.190.290">
    <property type="match status" value="1"/>
</dbReference>
<dbReference type="Gene3D" id="1.10.10.10">
    <property type="entry name" value="Winged helix-like DNA-binding domain superfamily/Winged helix DNA-binding domain"/>
    <property type="match status" value="1"/>
</dbReference>
<dbReference type="PROSITE" id="PS50931">
    <property type="entry name" value="HTH_LYSR"/>
    <property type="match status" value="1"/>
</dbReference>
<proteinExistence type="inferred from homology"/>
<gene>
    <name evidence="7" type="ORF">SAMN04489711_106147</name>
</gene>
<feature type="domain" description="HTH lysR-type" evidence="6">
    <location>
        <begin position="3"/>
        <end position="60"/>
    </location>
</feature>
<dbReference type="EMBL" id="FONX01000006">
    <property type="protein sequence ID" value="SFE86357.1"/>
    <property type="molecule type" value="Genomic_DNA"/>
</dbReference>
<dbReference type="Pfam" id="PF00126">
    <property type="entry name" value="HTH_1"/>
    <property type="match status" value="1"/>
</dbReference>
<dbReference type="SUPFAM" id="SSF53850">
    <property type="entry name" value="Periplasmic binding protein-like II"/>
    <property type="match status" value="1"/>
</dbReference>
<dbReference type="GO" id="GO:0003700">
    <property type="term" value="F:DNA-binding transcription factor activity"/>
    <property type="evidence" value="ECO:0007669"/>
    <property type="project" value="InterPro"/>
</dbReference>
<dbReference type="GO" id="GO:0003677">
    <property type="term" value="F:DNA binding"/>
    <property type="evidence" value="ECO:0007669"/>
    <property type="project" value="UniProtKB-KW"/>
</dbReference>
<dbReference type="OrthoDB" id="8673707at2"/>
<feature type="compositionally biased region" description="Low complexity" evidence="5">
    <location>
        <begin position="314"/>
        <end position="327"/>
    </location>
</feature>
<evidence type="ECO:0000256" key="2">
    <source>
        <dbReference type="ARBA" id="ARBA00023015"/>
    </source>
</evidence>
<dbReference type="Proteomes" id="UP000199119">
    <property type="component" value="Unassembled WGS sequence"/>
</dbReference>
<accession>A0A1I2E112</accession>
<dbReference type="GO" id="GO:0005829">
    <property type="term" value="C:cytosol"/>
    <property type="evidence" value="ECO:0007669"/>
    <property type="project" value="TreeGrafter"/>
</dbReference>
<keyword evidence="2" id="KW-0805">Transcription regulation</keyword>
<dbReference type="SUPFAM" id="SSF46785">
    <property type="entry name" value="Winged helix' DNA-binding domain"/>
    <property type="match status" value="1"/>
</dbReference>
<feature type="region of interest" description="Disordered" evidence="5">
    <location>
        <begin position="307"/>
        <end position="333"/>
    </location>
</feature>
<evidence type="ECO:0000313" key="7">
    <source>
        <dbReference type="EMBL" id="SFE86357.1"/>
    </source>
</evidence>
<keyword evidence="8" id="KW-1185">Reference proteome</keyword>
<dbReference type="Pfam" id="PF03466">
    <property type="entry name" value="LysR_substrate"/>
    <property type="match status" value="1"/>
</dbReference>
<keyword evidence="3 7" id="KW-0238">DNA-binding</keyword>
<dbReference type="InterPro" id="IPR000847">
    <property type="entry name" value="LysR_HTH_N"/>
</dbReference>
<sequence length="333" mass="36214">MPINLKQLHHMVLLSEEQHFGRAAERAFLSASAFSRSVAALEESVSMPLFDRRANGVRLTMAGERVLARAKRLLLSSEELSEELRLLRTGELGDLVVGAGPLSAPAVVLPAIAAFQQAHPRVGVRLDVAHTRELQRRLMEEQLDFFVADVRELIDHERCAVEPIGRMRLSLMCREGHPLAGRATVTLGELRAQRLASVHIPAILSARLAKLIARDEKGMLPLALECESVIVLREYALRTDAVILAAPQAMGAERPGCGLCSLQVRELSQLEDQNPLAVAMGLVTLKDRTRTASMDMLIDVLRTGASARGGQATPGRSGTASASPAARRPSRRD</sequence>
<reference evidence="8" key="1">
    <citation type="submission" date="2016-10" db="EMBL/GenBank/DDBJ databases">
        <authorList>
            <person name="Varghese N."/>
            <person name="Submissions S."/>
        </authorList>
    </citation>
    <scope>NUCLEOTIDE SEQUENCE [LARGE SCALE GENOMIC DNA]</scope>
    <source>
        <strain evidence="8">DSM 27981</strain>
    </source>
</reference>
<keyword evidence="4" id="KW-0804">Transcription</keyword>
<comment type="similarity">
    <text evidence="1">Belongs to the LysR transcriptional regulatory family.</text>
</comment>
<dbReference type="AlphaFoldDB" id="A0A1I2E112"/>
<dbReference type="InterPro" id="IPR050950">
    <property type="entry name" value="HTH-type_LysR_regulators"/>
</dbReference>
<name>A0A1I2E112_9BURK</name>
<dbReference type="InterPro" id="IPR005119">
    <property type="entry name" value="LysR_subst-bd"/>
</dbReference>
<evidence type="ECO:0000256" key="4">
    <source>
        <dbReference type="ARBA" id="ARBA00023163"/>
    </source>
</evidence>
<dbReference type="InterPro" id="IPR036390">
    <property type="entry name" value="WH_DNA-bd_sf"/>
</dbReference>
<protein>
    <submittedName>
        <fullName evidence="7">DNA-binding transcriptional regulator, LysR family</fullName>
    </submittedName>
</protein>
<organism evidence="7 8">
    <name type="scientific">Paracidovorax wautersii</name>
    <dbReference type="NCBI Taxonomy" id="1177982"/>
    <lineage>
        <taxon>Bacteria</taxon>
        <taxon>Pseudomonadati</taxon>
        <taxon>Pseudomonadota</taxon>
        <taxon>Betaproteobacteria</taxon>
        <taxon>Burkholderiales</taxon>
        <taxon>Comamonadaceae</taxon>
        <taxon>Paracidovorax</taxon>
    </lineage>
</organism>
<dbReference type="PANTHER" id="PTHR30419">
    <property type="entry name" value="HTH-TYPE TRANSCRIPTIONAL REGULATOR YBHD"/>
    <property type="match status" value="1"/>
</dbReference>
<evidence type="ECO:0000259" key="6">
    <source>
        <dbReference type="PROSITE" id="PS50931"/>
    </source>
</evidence>